<evidence type="ECO:0000259" key="5">
    <source>
        <dbReference type="PROSITE" id="PS51007"/>
    </source>
</evidence>
<evidence type="ECO:0000313" key="6">
    <source>
        <dbReference type="EMBL" id="AGA26753.1"/>
    </source>
</evidence>
<name>L0DD39_SINAD</name>
<feature type="domain" description="Cytochrome c" evidence="5">
    <location>
        <begin position="49"/>
        <end position="148"/>
    </location>
</feature>
<dbReference type="STRING" id="886293.Sinac_2442"/>
<dbReference type="InterPro" id="IPR011444">
    <property type="entry name" value="DUF1549"/>
</dbReference>
<dbReference type="PANTHER" id="PTHR35889:SF3">
    <property type="entry name" value="F-BOX DOMAIN-CONTAINING PROTEIN"/>
    <property type="match status" value="1"/>
</dbReference>
<accession>L0DD39</accession>
<dbReference type="KEGG" id="saci:Sinac_2442"/>
<dbReference type="GO" id="GO:0020037">
    <property type="term" value="F:heme binding"/>
    <property type="evidence" value="ECO:0007669"/>
    <property type="project" value="InterPro"/>
</dbReference>
<dbReference type="InterPro" id="IPR022655">
    <property type="entry name" value="DUF1553"/>
</dbReference>
<dbReference type="Proteomes" id="UP000010798">
    <property type="component" value="Chromosome"/>
</dbReference>
<evidence type="ECO:0000256" key="1">
    <source>
        <dbReference type="ARBA" id="ARBA00022617"/>
    </source>
</evidence>
<reference evidence="6 7" key="1">
    <citation type="submission" date="2012-02" db="EMBL/GenBank/DDBJ databases">
        <title>Complete sequence of chromosome of Singulisphaera acidiphila DSM 18658.</title>
        <authorList>
            <consortium name="US DOE Joint Genome Institute (JGI-PGF)"/>
            <person name="Lucas S."/>
            <person name="Copeland A."/>
            <person name="Lapidus A."/>
            <person name="Glavina del Rio T."/>
            <person name="Dalin E."/>
            <person name="Tice H."/>
            <person name="Bruce D."/>
            <person name="Goodwin L."/>
            <person name="Pitluck S."/>
            <person name="Peters L."/>
            <person name="Ovchinnikova G."/>
            <person name="Chertkov O."/>
            <person name="Kyrpides N."/>
            <person name="Mavromatis K."/>
            <person name="Ivanova N."/>
            <person name="Brettin T."/>
            <person name="Detter J.C."/>
            <person name="Han C."/>
            <person name="Larimer F."/>
            <person name="Land M."/>
            <person name="Hauser L."/>
            <person name="Markowitz V."/>
            <person name="Cheng J.-F."/>
            <person name="Hugenholtz P."/>
            <person name="Woyke T."/>
            <person name="Wu D."/>
            <person name="Tindall B."/>
            <person name="Pomrenke H."/>
            <person name="Brambilla E."/>
            <person name="Klenk H.-P."/>
            <person name="Eisen J.A."/>
        </authorList>
    </citation>
    <scope>NUCLEOTIDE SEQUENCE [LARGE SCALE GENOMIC DNA]</scope>
    <source>
        <strain evidence="7">ATCC BAA-1392 / DSM 18658 / VKM B-2454 / MOB10</strain>
    </source>
</reference>
<dbReference type="PANTHER" id="PTHR35889">
    <property type="entry name" value="CYCLOINULO-OLIGOSACCHARIDE FRUCTANOTRANSFERASE-RELATED"/>
    <property type="match status" value="1"/>
</dbReference>
<dbReference type="HOGENOM" id="CLU_005632_1_0_0"/>
<dbReference type="Pfam" id="PF07635">
    <property type="entry name" value="PSCyt1"/>
    <property type="match status" value="1"/>
</dbReference>
<keyword evidence="2 4" id="KW-0479">Metal-binding</keyword>
<organism evidence="6 7">
    <name type="scientific">Singulisphaera acidiphila (strain ATCC BAA-1392 / DSM 18658 / VKM B-2454 / MOB10)</name>
    <dbReference type="NCBI Taxonomy" id="886293"/>
    <lineage>
        <taxon>Bacteria</taxon>
        <taxon>Pseudomonadati</taxon>
        <taxon>Planctomycetota</taxon>
        <taxon>Planctomycetia</taxon>
        <taxon>Isosphaerales</taxon>
        <taxon>Isosphaeraceae</taxon>
        <taxon>Singulisphaera</taxon>
    </lineage>
</organism>
<dbReference type="InterPro" id="IPR009056">
    <property type="entry name" value="Cyt_c-like_dom"/>
</dbReference>
<protein>
    <recommendedName>
        <fullName evidence="5">Cytochrome c domain-containing protein</fullName>
    </recommendedName>
</protein>
<dbReference type="EMBL" id="CP003364">
    <property type="protein sequence ID" value="AGA26753.1"/>
    <property type="molecule type" value="Genomic_DNA"/>
</dbReference>
<keyword evidence="7" id="KW-1185">Reference proteome</keyword>
<keyword evidence="1 4" id="KW-0349">Heme</keyword>
<dbReference type="SUPFAM" id="SSF46626">
    <property type="entry name" value="Cytochrome c"/>
    <property type="match status" value="1"/>
</dbReference>
<dbReference type="OrthoDB" id="127107at2"/>
<dbReference type="eggNOG" id="COG2010">
    <property type="taxonomic scope" value="Bacteria"/>
</dbReference>
<keyword evidence="3 4" id="KW-0408">Iron</keyword>
<dbReference type="GO" id="GO:0046872">
    <property type="term" value="F:metal ion binding"/>
    <property type="evidence" value="ECO:0007669"/>
    <property type="project" value="UniProtKB-KW"/>
</dbReference>
<evidence type="ECO:0000256" key="2">
    <source>
        <dbReference type="ARBA" id="ARBA00022723"/>
    </source>
</evidence>
<evidence type="ECO:0000256" key="3">
    <source>
        <dbReference type="ARBA" id="ARBA00023004"/>
    </source>
</evidence>
<proteinExistence type="predicted"/>
<dbReference type="AlphaFoldDB" id="L0DD39"/>
<sequence length="841" mass="93076">MIETSLLRGLWTPRHKPDGARRDRPGQFATVLIIIFLALGVAWPVSAAPPGQDGNTFFEKNIRPLLVERCYECHSKQGKKIRGGLSLDLKDGWVKGGDLGPSIEPGKPDSSILIQAVRYEDEDLKMPPKGKLSEREIALLTQWVAMGAPDPRTGEASPAAKAQVDIESGRSFWAFRAPVDPPVPVVRNTAWSRAALDRFLLAGLEEKGLQPTPEADKRTLIRRATFDLIGLPPSPAEVDAFLADEAPDAFARVVDRLLASPHYGERWGRHWLDVARYADSNGLDENVAYGNSWRYRDYVVNAFNQDKPYAQFLREQLAGDLLPAEGDEATTRERLIATGFLALGPKVLAEPDENKMEMDIVDEQVDTVGRSFMGLTLGCARCHDHKFDPIATTDYYALAGIFRSTKTMETFKKVARWYEIPLATPKDQARLAEHAKQVAEKKAAIDALIQHSNERLQAASGAGFVLPKAPEPLYPEETKAELKQLRDALSQFEKKAPVMPAAMGVTEGPVADVRVHIRGSHLSLGETVARRVPVVLASTGTPKFSASQSGRLELARWLTEPANPLTSRVMVNRIWRWHFGKGLVATPDNFGALGGRPSNPLLLDWLAQRFVESGWSIKAMHRIIMLSNTYKMSSAFSPEAGQVDPENLLHWRFSPRRLEAEAIRDALLTVSGTLDPTMGGSLLNVENRGYFFDHTSKDATNYNVGRRSVYLPIVRNHMYDAFDLFDYSEAGVTNGDRATTTVAPQALFMMNSELVDQTARTLASDLLAAKSSSDADRIGQLYLRAYGREPVPAEVARAGTFLDRFAEGIAAYVPDAPERTLRAWQALCQTLLASNEFVYID</sequence>
<dbReference type="GO" id="GO:0009055">
    <property type="term" value="F:electron transfer activity"/>
    <property type="evidence" value="ECO:0007669"/>
    <property type="project" value="InterPro"/>
</dbReference>
<dbReference type="Pfam" id="PF07583">
    <property type="entry name" value="PSCyt2"/>
    <property type="match status" value="1"/>
</dbReference>
<evidence type="ECO:0000313" key="7">
    <source>
        <dbReference type="Proteomes" id="UP000010798"/>
    </source>
</evidence>
<evidence type="ECO:0000256" key="4">
    <source>
        <dbReference type="PROSITE-ProRule" id="PRU00433"/>
    </source>
</evidence>
<dbReference type="RefSeq" id="WP_015245905.1">
    <property type="nucleotide sequence ID" value="NC_019892.1"/>
</dbReference>
<dbReference type="Pfam" id="PF07587">
    <property type="entry name" value="PSD1"/>
    <property type="match status" value="1"/>
</dbReference>
<dbReference type="InterPro" id="IPR036909">
    <property type="entry name" value="Cyt_c-like_dom_sf"/>
</dbReference>
<dbReference type="PROSITE" id="PS51007">
    <property type="entry name" value="CYTC"/>
    <property type="match status" value="1"/>
</dbReference>
<gene>
    <name evidence="6" type="ordered locus">Sinac_2442</name>
</gene>
<dbReference type="InterPro" id="IPR011429">
    <property type="entry name" value="Cyt_c_Planctomycete-type"/>
</dbReference>
<dbReference type="Gene3D" id="1.10.760.10">
    <property type="entry name" value="Cytochrome c-like domain"/>
    <property type="match status" value="1"/>
</dbReference>